<dbReference type="PANTHER" id="PTHR30272:SF1">
    <property type="entry name" value="3-HYDROXYACYL-[ACYL-CARRIER-PROTEIN] DEHYDRATASE"/>
    <property type="match status" value="1"/>
</dbReference>
<dbReference type="NCBIfam" id="TIGR01750">
    <property type="entry name" value="fabZ"/>
    <property type="match status" value="1"/>
</dbReference>
<evidence type="ECO:0000256" key="9">
    <source>
        <dbReference type="HAMAP-Rule" id="MF_00406"/>
    </source>
</evidence>
<proteinExistence type="inferred from homology"/>
<keyword evidence="7 9" id="KW-0456">Lyase</keyword>
<evidence type="ECO:0000256" key="6">
    <source>
        <dbReference type="ARBA" id="ARBA00023098"/>
    </source>
</evidence>
<dbReference type="Proteomes" id="UP000238220">
    <property type="component" value="Unassembled WGS sequence"/>
</dbReference>
<protein>
    <recommendedName>
        <fullName evidence="9">3-hydroxyacyl-[acyl-carrier-protein] dehydratase FabZ</fullName>
        <ecNumber evidence="9">4.2.1.59</ecNumber>
    </recommendedName>
    <alternativeName>
        <fullName evidence="9">(3R)-hydroxymyristoyl-[acyl-carrier-protein] dehydratase</fullName>
        <shortName evidence="9">(3R)-hydroxymyristoyl-ACP dehydrase</shortName>
    </alternativeName>
    <alternativeName>
        <fullName evidence="9">Beta-hydroxyacyl-ACP dehydratase</fullName>
    </alternativeName>
</protein>
<dbReference type="NCBIfam" id="NF000582">
    <property type="entry name" value="PRK00006.1"/>
    <property type="match status" value="1"/>
</dbReference>
<evidence type="ECO:0000256" key="7">
    <source>
        <dbReference type="ARBA" id="ARBA00023239"/>
    </source>
</evidence>
<keyword evidence="5 9" id="KW-0441">Lipid A biosynthesis</keyword>
<dbReference type="GO" id="GO:0016020">
    <property type="term" value="C:membrane"/>
    <property type="evidence" value="ECO:0007669"/>
    <property type="project" value="GOC"/>
</dbReference>
<dbReference type="GO" id="GO:0005737">
    <property type="term" value="C:cytoplasm"/>
    <property type="evidence" value="ECO:0007669"/>
    <property type="project" value="UniProtKB-SubCell"/>
</dbReference>
<gene>
    <name evidence="9 10" type="primary">fabZ</name>
    <name evidence="10" type="ORF">C3942_19380</name>
</gene>
<organism evidence="10 11">
    <name type="scientific">Solimonas fluminis</name>
    <dbReference type="NCBI Taxonomy" id="2086571"/>
    <lineage>
        <taxon>Bacteria</taxon>
        <taxon>Pseudomonadati</taxon>
        <taxon>Pseudomonadota</taxon>
        <taxon>Gammaproteobacteria</taxon>
        <taxon>Nevskiales</taxon>
        <taxon>Nevskiaceae</taxon>
        <taxon>Solimonas</taxon>
    </lineage>
</organism>
<dbReference type="CDD" id="cd01288">
    <property type="entry name" value="FabZ"/>
    <property type="match status" value="1"/>
</dbReference>
<comment type="caution">
    <text evidence="10">The sequence shown here is derived from an EMBL/GenBank/DDBJ whole genome shotgun (WGS) entry which is preliminary data.</text>
</comment>
<dbReference type="PANTHER" id="PTHR30272">
    <property type="entry name" value="3-HYDROXYACYL-[ACYL-CARRIER-PROTEIN] DEHYDRATASE"/>
    <property type="match status" value="1"/>
</dbReference>
<keyword evidence="3 9" id="KW-0963">Cytoplasm</keyword>
<comment type="catalytic activity">
    <reaction evidence="9">
        <text>a (3R)-hydroxyacyl-[ACP] = a (2E)-enoyl-[ACP] + H2O</text>
        <dbReference type="Rhea" id="RHEA:13097"/>
        <dbReference type="Rhea" id="RHEA-COMP:9925"/>
        <dbReference type="Rhea" id="RHEA-COMP:9945"/>
        <dbReference type="ChEBI" id="CHEBI:15377"/>
        <dbReference type="ChEBI" id="CHEBI:78784"/>
        <dbReference type="ChEBI" id="CHEBI:78827"/>
        <dbReference type="EC" id="4.2.1.59"/>
    </reaction>
</comment>
<dbReference type="InterPro" id="IPR010084">
    <property type="entry name" value="FabZ"/>
</dbReference>
<keyword evidence="4 9" id="KW-0444">Lipid biosynthesis</keyword>
<accession>A0A2S5TB98</accession>
<evidence type="ECO:0000256" key="4">
    <source>
        <dbReference type="ARBA" id="ARBA00022516"/>
    </source>
</evidence>
<dbReference type="FunFam" id="3.10.129.10:FF:000001">
    <property type="entry name" value="3-hydroxyacyl-[acyl-carrier-protein] dehydratase FabZ"/>
    <property type="match status" value="1"/>
</dbReference>
<dbReference type="InterPro" id="IPR013114">
    <property type="entry name" value="FabA_FabZ"/>
</dbReference>
<keyword evidence="11" id="KW-1185">Reference proteome</keyword>
<dbReference type="SUPFAM" id="SSF54637">
    <property type="entry name" value="Thioesterase/thiol ester dehydrase-isomerase"/>
    <property type="match status" value="1"/>
</dbReference>
<dbReference type="Gene3D" id="3.10.129.10">
    <property type="entry name" value="Hotdog Thioesterase"/>
    <property type="match status" value="1"/>
</dbReference>
<dbReference type="GO" id="GO:0006633">
    <property type="term" value="P:fatty acid biosynthetic process"/>
    <property type="evidence" value="ECO:0007669"/>
    <property type="project" value="UniProtKB-UniRule"/>
</dbReference>
<evidence type="ECO:0000313" key="10">
    <source>
        <dbReference type="EMBL" id="PPE72269.1"/>
    </source>
</evidence>
<comment type="subcellular location">
    <subcellularLocation>
        <location evidence="1 9">Cytoplasm</location>
    </subcellularLocation>
</comment>
<dbReference type="EMBL" id="PSNW01000014">
    <property type="protein sequence ID" value="PPE72269.1"/>
    <property type="molecule type" value="Genomic_DNA"/>
</dbReference>
<evidence type="ECO:0000313" key="11">
    <source>
        <dbReference type="Proteomes" id="UP000238220"/>
    </source>
</evidence>
<dbReference type="HAMAP" id="MF_00406">
    <property type="entry name" value="FabZ"/>
    <property type="match status" value="1"/>
</dbReference>
<dbReference type="Pfam" id="PF07977">
    <property type="entry name" value="FabA"/>
    <property type="match status" value="1"/>
</dbReference>
<dbReference type="EC" id="4.2.1.59" evidence="9"/>
<comment type="function">
    <text evidence="8 9">Involved in unsaturated fatty acids biosynthesis. Catalyzes the dehydration of short chain beta-hydroxyacyl-ACPs and long chain saturated and unsaturated beta-hydroxyacyl-ACPs.</text>
</comment>
<evidence type="ECO:0000256" key="8">
    <source>
        <dbReference type="ARBA" id="ARBA00025049"/>
    </source>
</evidence>
<reference evidence="10 11" key="1">
    <citation type="submission" date="2018-02" db="EMBL/GenBank/DDBJ databases">
        <title>Genome sequencing of Solimonas sp. HR-BB.</title>
        <authorList>
            <person name="Lee Y."/>
            <person name="Jeon C.O."/>
        </authorList>
    </citation>
    <scope>NUCLEOTIDE SEQUENCE [LARGE SCALE GENOMIC DNA]</scope>
    <source>
        <strain evidence="10 11">HR-BB</strain>
    </source>
</reference>
<keyword evidence="6 9" id="KW-0443">Lipid metabolism</keyword>
<dbReference type="GO" id="GO:0009245">
    <property type="term" value="P:lipid A biosynthetic process"/>
    <property type="evidence" value="ECO:0007669"/>
    <property type="project" value="UniProtKB-UniRule"/>
</dbReference>
<evidence type="ECO:0000256" key="2">
    <source>
        <dbReference type="ARBA" id="ARBA00009174"/>
    </source>
</evidence>
<comment type="similarity">
    <text evidence="2 9">Belongs to the thioester dehydratase family. FabZ subfamily.</text>
</comment>
<feature type="active site" evidence="9">
    <location>
        <position position="53"/>
    </location>
</feature>
<dbReference type="GO" id="GO:0019171">
    <property type="term" value="F:(3R)-hydroxyacyl-[acyl-carrier-protein] dehydratase activity"/>
    <property type="evidence" value="ECO:0007669"/>
    <property type="project" value="UniProtKB-EC"/>
</dbReference>
<evidence type="ECO:0000256" key="1">
    <source>
        <dbReference type="ARBA" id="ARBA00004496"/>
    </source>
</evidence>
<dbReference type="InterPro" id="IPR029069">
    <property type="entry name" value="HotDog_dom_sf"/>
</dbReference>
<sequence>MNPVNLDIREILKLLPHRYPFLLVDRVLSVDAEAGHLVALKNVTYNENFFPGHFPGLPTMPGVLQLEAMAQACGLLAVMRSGLRCDSGYILYFAGIDNCRFKRPVVPGDQLHFHIKLDKHKRDLWKFIAQAKVGDDLACEAEMICVLKNAGRDTGSD</sequence>
<evidence type="ECO:0000256" key="3">
    <source>
        <dbReference type="ARBA" id="ARBA00022490"/>
    </source>
</evidence>
<evidence type="ECO:0000256" key="5">
    <source>
        <dbReference type="ARBA" id="ARBA00022556"/>
    </source>
</evidence>
<name>A0A2S5TB98_9GAMM</name>
<dbReference type="OrthoDB" id="9772788at2"/>
<dbReference type="AlphaFoldDB" id="A0A2S5TB98"/>